<evidence type="ECO:0000313" key="2">
    <source>
        <dbReference type="Proteomes" id="UP000242791"/>
    </source>
</evidence>
<proteinExistence type="predicted"/>
<dbReference type="SUPFAM" id="SSF56112">
    <property type="entry name" value="Protein kinase-like (PK-like)"/>
    <property type="match status" value="1"/>
</dbReference>
<dbReference type="VEuPathDB" id="FungiDB:ACJ73_04509"/>
<evidence type="ECO:0000313" key="1">
    <source>
        <dbReference type="EMBL" id="OJD24128.1"/>
    </source>
</evidence>
<accession>A0A1J9Q6M2</accession>
<dbReference type="Gene3D" id="1.10.510.10">
    <property type="entry name" value="Transferase(Phosphotransferase) domain 1"/>
    <property type="match status" value="1"/>
</dbReference>
<dbReference type="EMBL" id="LGTZ01000629">
    <property type="protein sequence ID" value="OJD24128.1"/>
    <property type="molecule type" value="Genomic_DNA"/>
</dbReference>
<protein>
    <submittedName>
        <fullName evidence="1">Uncharacterized protein</fullName>
    </submittedName>
</protein>
<organism evidence="1 2">
    <name type="scientific">Blastomyces percursus</name>
    <dbReference type="NCBI Taxonomy" id="1658174"/>
    <lineage>
        <taxon>Eukaryota</taxon>
        <taxon>Fungi</taxon>
        <taxon>Dikarya</taxon>
        <taxon>Ascomycota</taxon>
        <taxon>Pezizomycotina</taxon>
        <taxon>Eurotiomycetes</taxon>
        <taxon>Eurotiomycetidae</taxon>
        <taxon>Onygenales</taxon>
        <taxon>Ajellomycetaceae</taxon>
        <taxon>Blastomyces</taxon>
    </lineage>
</organism>
<dbReference type="OrthoDB" id="4207132at2759"/>
<reference evidence="1 2" key="1">
    <citation type="submission" date="2015-08" db="EMBL/GenBank/DDBJ databases">
        <title>Emmonsia species relationships and genome sequence.</title>
        <authorList>
            <person name="Cuomo C.A."/>
            <person name="Schwartz I.S."/>
            <person name="Kenyon C."/>
            <person name="De Hoog G.S."/>
            <person name="Govender N.P."/>
            <person name="Botha A."/>
            <person name="Moreno L."/>
            <person name="De Vries M."/>
            <person name="Munoz J.F."/>
            <person name="Stielow J.B."/>
        </authorList>
    </citation>
    <scope>NUCLEOTIDE SEQUENCE [LARGE SCALE GENOMIC DNA]</scope>
    <source>
        <strain evidence="1 2">EI222</strain>
    </source>
</reference>
<dbReference type="AlphaFoldDB" id="A0A1J9Q6M2"/>
<dbReference type="STRING" id="1658174.A0A1J9Q6M2"/>
<name>A0A1J9Q6M2_9EURO</name>
<gene>
    <name evidence="1" type="ORF">ACJ73_04509</name>
</gene>
<sequence length="296" mass="34121">MEVQELKGDLDELYRSRSSYWVPNLKSVRTGTAEWKLGPIFTERETYDDDGIYHDLITEAAGVCVATQVKGPQPGIQGIAKIRMQIPNDPDNPSSTKPHNGSTRSGFEWVNLRDLTERGCTCTPRLLDIASLDQAENYPVPGGFMFFIVMERLPGRNLVNFADLPMPERDQVRLAFAKAIREFYSFRFVHRDPDRRNLMWDSENKKCYIIDLEDAHQINDDSERKKFIPEQGFYSWGIAGPEINTGMYGVDPMVPYDLKFIEDPDDETLERMAKEAEGKELVFPKYDWYVMRPKEG</sequence>
<dbReference type="InterPro" id="IPR011009">
    <property type="entry name" value="Kinase-like_dom_sf"/>
</dbReference>
<keyword evidence="2" id="KW-1185">Reference proteome</keyword>
<comment type="caution">
    <text evidence="1">The sequence shown here is derived from an EMBL/GenBank/DDBJ whole genome shotgun (WGS) entry which is preliminary data.</text>
</comment>
<dbReference type="Proteomes" id="UP000242791">
    <property type="component" value="Unassembled WGS sequence"/>
</dbReference>